<evidence type="ECO:0000256" key="6">
    <source>
        <dbReference type="ARBA" id="ARBA00022884"/>
    </source>
</evidence>
<feature type="binding site" evidence="11">
    <location>
        <position position="39"/>
    </location>
    <ligand>
        <name>L-tyrosine</name>
        <dbReference type="ChEBI" id="CHEBI:58315"/>
    </ligand>
</feature>
<dbReference type="GO" id="GO:0005524">
    <property type="term" value="F:ATP binding"/>
    <property type="evidence" value="ECO:0007669"/>
    <property type="project" value="UniProtKB-UniRule"/>
</dbReference>
<organism evidence="14 15">
    <name type="scientific">Altererythrobacter ishigakiensis</name>
    <dbReference type="NCBI Taxonomy" id="476157"/>
    <lineage>
        <taxon>Bacteria</taxon>
        <taxon>Pseudomonadati</taxon>
        <taxon>Pseudomonadota</taxon>
        <taxon>Alphaproteobacteria</taxon>
        <taxon>Sphingomonadales</taxon>
        <taxon>Erythrobacteraceae</taxon>
        <taxon>Altererythrobacter</taxon>
    </lineage>
</organism>
<keyword evidence="6 12" id="KW-0694">RNA-binding</keyword>
<evidence type="ECO:0000259" key="13">
    <source>
        <dbReference type="SMART" id="SM00363"/>
    </source>
</evidence>
<keyword evidence="7 11" id="KW-0648">Protein biosynthesis</keyword>
<comment type="catalytic activity">
    <reaction evidence="9 11">
        <text>tRNA(Tyr) + L-tyrosine + ATP = L-tyrosyl-tRNA(Tyr) + AMP + diphosphate + H(+)</text>
        <dbReference type="Rhea" id="RHEA:10220"/>
        <dbReference type="Rhea" id="RHEA-COMP:9706"/>
        <dbReference type="Rhea" id="RHEA-COMP:9707"/>
        <dbReference type="ChEBI" id="CHEBI:15378"/>
        <dbReference type="ChEBI" id="CHEBI:30616"/>
        <dbReference type="ChEBI" id="CHEBI:33019"/>
        <dbReference type="ChEBI" id="CHEBI:58315"/>
        <dbReference type="ChEBI" id="CHEBI:78442"/>
        <dbReference type="ChEBI" id="CHEBI:78536"/>
        <dbReference type="ChEBI" id="CHEBI:456215"/>
        <dbReference type="EC" id="6.1.1.1"/>
    </reaction>
</comment>
<name>A0A562UWJ2_9SPHN</name>
<feature type="short sequence motif" description="'KMSKS' region" evidence="11">
    <location>
        <begin position="236"/>
        <end position="240"/>
    </location>
</feature>
<dbReference type="EMBL" id="VLLK01000001">
    <property type="protein sequence ID" value="TWJ10010.1"/>
    <property type="molecule type" value="Genomic_DNA"/>
</dbReference>
<dbReference type="SUPFAM" id="SSF55174">
    <property type="entry name" value="Alpha-L RNA-binding motif"/>
    <property type="match status" value="1"/>
</dbReference>
<dbReference type="CDD" id="cd00805">
    <property type="entry name" value="TyrRS_core"/>
    <property type="match status" value="1"/>
</dbReference>
<evidence type="ECO:0000256" key="12">
    <source>
        <dbReference type="PROSITE-ProRule" id="PRU00182"/>
    </source>
</evidence>
<keyword evidence="5 11" id="KW-0067">ATP-binding</keyword>
<dbReference type="Proteomes" id="UP000320547">
    <property type="component" value="Unassembled WGS sequence"/>
</dbReference>
<sequence length="409" mass="44789">MSTYKSDLLSVLHERGYIHQTTDAQGLDQLACEGVISGYIGFDATAPSLHVGSLVQIMMLRRLQQAGHKPIVVMGGGTTKIGDPSGKDESRKLLTAELIDENIAGIRKVFERLLTFGDGPTDAIMVNNDEWLSSLGYIELLRDVGPHFTINRMLTFDSVKLRLEREQPLTFLEFNYMILQAYDFLELARRYECRLQMGGSDQWGNIVNGMELARRKDGRELFGVTTPLLTTADGAKMGKTAAGAVWLNEEQLPGYDFWQYWRNCDDRDVGRFLRLFTDLPLDEIARLEALEGAQINDAKVVLANEVTTLVRGEDAAKAAEATAAQTFAGGGTGDDLPSVAVGPEGMRIAALLTEIGFTASNGEAKRKIAEGAVRLDGLPIIDPGTLVEVGEGDQRKLSLGKKKHGIVTR</sequence>
<dbReference type="Gene3D" id="3.10.290.10">
    <property type="entry name" value="RNA-binding S4 domain"/>
    <property type="match status" value="1"/>
</dbReference>
<dbReference type="Gene3D" id="3.40.50.620">
    <property type="entry name" value="HUPs"/>
    <property type="match status" value="1"/>
</dbReference>
<feature type="binding site" evidence="11">
    <location>
        <position position="239"/>
    </location>
    <ligand>
        <name>ATP</name>
        <dbReference type="ChEBI" id="CHEBI:30616"/>
    </ligand>
</feature>
<dbReference type="GO" id="GO:0003723">
    <property type="term" value="F:RNA binding"/>
    <property type="evidence" value="ECO:0007669"/>
    <property type="project" value="UniProtKB-KW"/>
</dbReference>
<feature type="binding site" evidence="11">
    <location>
        <position position="176"/>
    </location>
    <ligand>
        <name>L-tyrosine</name>
        <dbReference type="ChEBI" id="CHEBI:58315"/>
    </ligand>
</feature>
<dbReference type="HAMAP" id="MF_02006">
    <property type="entry name" value="Tyr_tRNA_synth_type1"/>
    <property type="match status" value="1"/>
</dbReference>
<keyword evidence="2 11" id="KW-0963">Cytoplasm</keyword>
<evidence type="ECO:0000256" key="10">
    <source>
        <dbReference type="ARBA" id="ARBA00060965"/>
    </source>
</evidence>
<dbReference type="Gene3D" id="1.10.240.10">
    <property type="entry name" value="Tyrosyl-Transfer RNA Synthetase"/>
    <property type="match status" value="1"/>
</dbReference>
<keyword evidence="15" id="KW-1185">Reference proteome</keyword>
<evidence type="ECO:0000256" key="7">
    <source>
        <dbReference type="ARBA" id="ARBA00022917"/>
    </source>
</evidence>
<comment type="subcellular location">
    <subcellularLocation>
        <location evidence="1 11">Cytoplasm</location>
    </subcellularLocation>
</comment>
<dbReference type="InterPro" id="IPR036986">
    <property type="entry name" value="S4_RNA-bd_sf"/>
</dbReference>
<dbReference type="InterPro" id="IPR024107">
    <property type="entry name" value="Tyr-tRNA-ligase_bac_1"/>
</dbReference>
<dbReference type="AlphaFoldDB" id="A0A562UWJ2"/>
<evidence type="ECO:0000313" key="14">
    <source>
        <dbReference type="EMBL" id="TWJ10010.1"/>
    </source>
</evidence>
<feature type="short sequence motif" description="'HIGH' region" evidence="11">
    <location>
        <begin position="44"/>
        <end position="53"/>
    </location>
</feature>
<dbReference type="RefSeq" id="WP_067599802.1">
    <property type="nucleotide sequence ID" value="NZ_CP015963.1"/>
</dbReference>
<dbReference type="EC" id="6.1.1.1" evidence="11"/>
<feature type="domain" description="RNA-binding S4" evidence="13">
    <location>
        <begin position="346"/>
        <end position="406"/>
    </location>
</feature>
<dbReference type="InterPro" id="IPR002942">
    <property type="entry name" value="S4_RNA-bd"/>
</dbReference>
<dbReference type="GO" id="GO:0042803">
    <property type="term" value="F:protein homodimerization activity"/>
    <property type="evidence" value="ECO:0007669"/>
    <property type="project" value="UniProtKB-ARBA"/>
</dbReference>
<comment type="similarity">
    <text evidence="10 11">Belongs to the class-I aminoacyl-tRNA synthetase family. TyrS type 1 subfamily.</text>
</comment>
<dbReference type="PRINTS" id="PR01040">
    <property type="entry name" value="TRNASYNTHTYR"/>
</dbReference>
<dbReference type="SMART" id="SM00363">
    <property type="entry name" value="S4"/>
    <property type="match status" value="1"/>
</dbReference>
<comment type="subunit">
    <text evidence="11">Homodimer.</text>
</comment>
<keyword evidence="8 11" id="KW-0030">Aminoacyl-tRNA synthetase</keyword>
<evidence type="ECO:0000256" key="9">
    <source>
        <dbReference type="ARBA" id="ARBA00048248"/>
    </source>
</evidence>
<dbReference type="InterPro" id="IPR024088">
    <property type="entry name" value="Tyr-tRNA-ligase_bac-type"/>
</dbReference>
<protein>
    <recommendedName>
        <fullName evidence="11">Tyrosine--tRNA ligase</fullName>
        <ecNumber evidence="11">6.1.1.1</ecNumber>
    </recommendedName>
    <alternativeName>
        <fullName evidence="11">Tyrosyl-tRNA synthetase</fullName>
        <shortName evidence="11">TyrRS</shortName>
    </alternativeName>
</protein>
<comment type="caution">
    <text evidence="14">The sequence shown here is derived from an EMBL/GenBank/DDBJ whole genome shotgun (WGS) entry which is preliminary data.</text>
</comment>
<dbReference type="GO" id="GO:0005829">
    <property type="term" value="C:cytosol"/>
    <property type="evidence" value="ECO:0007669"/>
    <property type="project" value="TreeGrafter"/>
</dbReference>
<proteinExistence type="inferred from homology"/>
<evidence type="ECO:0000313" key="15">
    <source>
        <dbReference type="Proteomes" id="UP000320547"/>
    </source>
</evidence>
<dbReference type="InterPro" id="IPR002305">
    <property type="entry name" value="aa-tRNA-synth_Ic"/>
</dbReference>
<reference evidence="14 15" key="1">
    <citation type="submission" date="2019-07" db="EMBL/GenBank/DDBJ databases">
        <title>Genomic Encyclopedia of Archaeal and Bacterial Type Strains, Phase II (KMG-II): from individual species to whole genera.</title>
        <authorList>
            <person name="Goeker M."/>
        </authorList>
    </citation>
    <scope>NUCLEOTIDE SEQUENCE [LARGE SCALE GENOMIC DNA]</scope>
    <source>
        <strain evidence="14 15">ATCC BAA-2084</strain>
    </source>
</reference>
<evidence type="ECO:0000256" key="8">
    <source>
        <dbReference type="ARBA" id="ARBA00023146"/>
    </source>
</evidence>
<gene>
    <name evidence="11" type="primary">tyrS</name>
    <name evidence="14" type="ORF">JN10_1667</name>
</gene>
<dbReference type="InterPro" id="IPR002307">
    <property type="entry name" value="Tyr-tRNA-ligase"/>
</dbReference>
<dbReference type="CDD" id="cd00165">
    <property type="entry name" value="S4"/>
    <property type="match status" value="1"/>
</dbReference>
<comment type="function">
    <text evidence="11">Catalyzes the attachment of tyrosine to tRNA(Tyr) in a two-step reaction: tyrosine is first activated by ATP to form Tyr-AMP and then transferred to the acceptor end of tRNA(Tyr).</text>
</comment>
<dbReference type="NCBIfam" id="TIGR00234">
    <property type="entry name" value="tyrS"/>
    <property type="match status" value="1"/>
</dbReference>
<accession>A0A562UWJ2</accession>
<dbReference type="GO" id="GO:0006437">
    <property type="term" value="P:tyrosyl-tRNA aminoacylation"/>
    <property type="evidence" value="ECO:0007669"/>
    <property type="project" value="UniProtKB-UniRule"/>
</dbReference>
<evidence type="ECO:0000256" key="1">
    <source>
        <dbReference type="ARBA" id="ARBA00004496"/>
    </source>
</evidence>
<evidence type="ECO:0000256" key="11">
    <source>
        <dbReference type="HAMAP-Rule" id="MF_02006"/>
    </source>
</evidence>
<evidence type="ECO:0000256" key="5">
    <source>
        <dbReference type="ARBA" id="ARBA00022840"/>
    </source>
</evidence>
<dbReference type="SUPFAM" id="SSF52374">
    <property type="entry name" value="Nucleotidylyl transferase"/>
    <property type="match status" value="1"/>
</dbReference>
<evidence type="ECO:0000256" key="4">
    <source>
        <dbReference type="ARBA" id="ARBA00022741"/>
    </source>
</evidence>
<feature type="binding site" evidence="11">
    <location>
        <position position="180"/>
    </location>
    <ligand>
        <name>L-tyrosine</name>
        <dbReference type="ChEBI" id="CHEBI:58315"/>
    </ligand>
</feature>
<dbReference type="PANTHER" id="PTHR11766">
    <property type="entry name" value="TYROSYL-TRNA SYNTHETASE"/>
    <property type="match status" value="1"/>
</dbReference>
<keyword evidence="3 11" id="KW-0436">Ligase</keyword>
<evidence type="ECO:0000256" key="2">
    <source>
        <dbReference type="ARBA" id="ARBA00022490"/>
    </source>
</evidence>
<dbReference type="InterPro" id="IPR014729">
    <property type="entry name" value="Rossmann-like_a/b/a_fold"/>
</dbReference>
<dbReference type="FunFam" id="1.10.240.10:FF:000001">
    <property type="entry name" value="Tyrosine--tRNA ligase"/>
    <property type="match status" value="1"/>
</dbReference>
<dbReference type="OrthoDB" id="9804243at2"/>
<dbReference type="FunFam" id="3.40.50.620:FF:000008">
    <property type="entry name" value="Tyrosine--tRNA ligase"/>
    <property type="match status" value="1"/>
</dbReference>
<dbReference type="Pfam" id="PF00579">
    <property type="entry name" value="tRNA-synt_1b"/>
    <property type="match status" value="1"/>
</dbReference>
<dbReference type="GO" id="GO:0004831">
    <property type="term" value="F:tyrosine-tRNA ligase activity"/>
    <property type="evidence" value="ECO:0007669"/>
    <property type="project" value="UniProtKB-UniRule"/>
</dbReference>
<evidence type="ECO:0000256" key="3">
    <source>
        <dbReference type="ARBA" id="ARBA00022598"/>
    </source>
</evidence>
<dbReference type="PANTHER" id="PTHR11766:SF0">
    <property type="entry name" value="TYROSINE--TRNA LIGASE, MITOCHONDRIAL"/>
    <property type="match status" value="1"/>
</dbReference>
<keyword evidence="4 11" id="KW-0547">Nucleotide-binding</keyword>
<dbReference type="STRING" id="476157.GCA_001663155_01690"/>
<dbReference type="PROSITE" id="PS50889">
    <property type="entry name" value="S4"/>
    <property type="match status" value="1"/>
</dbReference>